<evidence type="ECO:0000313" key="6">
    <source>
        <dbReference type="Proteomes" id="UP001500466"/>
    </source>
</evidence>
<dbReference type="Gene3D" id="1.10.357.10">
    <property type="entry name" value="Tetracycline Repressor, domain 2"/>
    <property type="match status" value="1"/>
</dbReference>
<dbReference type="SUPFAM" id="SSF46689">
    <property type="entry name" value="Homeodomain-like"/>
    <property type="match status" value="1"/>
</dbReference>
<dbReference type="InterPro" id="IPR001647">
    <property type="entry name" value="HTH_TetR"/>
</dbReference>
<dbReference type="InterPro" id="IPR009057">
    <property type="entry name" value="Homeodomain-like_sf"/>
</dbReference>
<proteinExistence type="predicted"/>
<dbReference type="RefSeq" id="WP_345676383.1">
    <property type="nucleotide sequence ID" value="NZ_BAABHS010000011.1"/>
</dbReference>
<dbReference type="EMBL" id="BAABHS010000011">
    <property type="protein sequence ID" value="GAA4966883.1"/>
    <property type="molecule type" value="Genomic_DNA"/>
</dbReference>
<organism evidence="5 6">
    <name type="scientific">Yinghuangia aomiensis</name>
    <dbReference type="NCBI Taxonomy" id="676205"/>
    <lineage>
        <taxon>Bacteria</taxon>
        <taxon>Bacillati</taxon>
        <taxon>Actinomycetota</taxon>
        <taxon>Actinomycetes</taxon>
        <taxon>Kitasatosporales</taxon>
        <taxon>Streptomycetaceae</taxon>
        <taxon>Yinghuangia</taxon>
    </lineage>
</organism>
<evidence type="ECO:0000256" key="3">
    <source>
        <dbReference type="SAM" id="MobiDB-lite"/>
    </source>
</evidence>
<dbReference type="Proteomes" id="UP001500466">
    <property type="component" value="Unassembled WGS sequence"/>
</dbReference>
<feature type="compositionally biased region" description="Basic and acidic residues" evidence="3">
    <location>
        <begin position="192"/>
        <end position="203"/>
    </location>
</feature>
<evidence type="ECO:0000259" key="4">
    <source>
        <dbReference type="PROSITE" id="PS50977"/>
    </source>
</evidence>
<evidence type="ECO:0000256" key="1">
    <source>
        <dbReference type="ARBA" id="ARBA00023125"/>
    </source>
</evidence>
<gene>
    <name evidence="5" type="ORF">GCM10023205_34450</name>
</gene>
<name>A0ABP9HBZ2_9ACTN</name>
<protein>
    <recommendedName>
        <fullName evidence="4">HTH tetR-type domain-containing protein</fullName>
    </recommendedName>
</protein>
<feature type="region of interest" description="Disordered" evidence="3">
    <location>
        <begin position="189"/>
        <end position="212"/>
    </location>
</feature>
<keyword evidence="1 2" id="KW-0238">DNA-binding</keyword>
<feature type="DNA-binding region" description="H-T-H motif" evidence="2">
    <location>
        <begin position="31"/>
        <end position="50"/>
    </location>
</feature>
<reference evidence="6" key="1">
    <citation type="journal article" date="2019" name="Int. J. Syst. Evol. Microbiol.">
        <title>The Global Catalogue of Microorganisms (GCM) 10K type strain sequencing project: providing services to taxonomists for standard genome sequencing and annotation.</title>
        <authorList>
            <consortium name="The Broad Institute Genomics Platform"/>
            <consortium name="The Broad Institute Genome Sequencing Center for Infectious Disease"/>
            <person name="Wu L."/>
            <person name="Ma J."/>
        </authorList>
    </citation>
    <scope>NUCLEOTIDE SEQUENCE [LARGE SCALE GENOMIC DNA]</scope>
    <source>
        <strain evidence="6">JCM 17986</strain>
    </source>
</reference>
<evidence type="ECO:0000256" key="2">
    <source>
        <dbReference type="PROSITE-ProRule" id="PRU00335"/>
    </source>
</evidence>
<keyword evidence="6" id="KW-1185">Reference proteome</keyword>
<sequence>MPEPAEASPRRRELLAAALAYAAEHNLSDLSLRPLAAAIGSSPRVLLYLFGSKDGLMREVLAAGREEQLALVERAYAEAADPRAALELLWEWCTAPHRRSTLRLFFEGYVRSPGDDGPWHGFATASLDDWLPPFERLFADTDIPATLALAVLRGLLLDAIAQEPAGAGASQPRVDAAWHRFLDGAFGTAPAARDRRAASDRPPQDAARPGTA</sequence>
<dbReference type="PROSITE" id="PS50977">
    <property type="entry name" value="HTH_TETR_2"/>
    <property type="match status" value="1"/>
</dbReference>
<dbReference type="Pfam" id="PF00440">
    <property type="entry name" value="TetR_N"/>
    <property type="match status" value="1"/>
</dbReference>
<accession>A0ABP9HBZ2</accession>
<evidence type="ECO:0000313" key="5">
    <source>
        <dbReference type="EMBL" id="GAA4966883.1"/>
    </source>
</evidence>
<feature type="domain" description="HTH tetR-type" evidence="4">
    <location>
        <begin position="8"/>
        <end position="68"/>
    </location>
</feature>
<comment type="caution">
    <text evidence="5">The sequence shown here is derived from an EMBL/GenBank/DDBJ whole genome shotgun (WGS) entry which is preliminary data.</text>
</comment>